<protein>
    <submittedName>
        <fullName evidence="1">NAD-dependent protein-ADP-ribosyltransferase YbiA (DUF1768 family)</fullName>
    </submittedName>
</protein>
<dbReference type="Proteomes" id="UP001232163">
    <property type="component" value="Unassembled WGS sequence"/>
</dbReference>
<evidence type="ECO:0000313" key="1">
    <source>
        <dbReference type="EMBL" id="MDP9765405.1"/>
    </source>
</evidence>
<comment type="caution">
    <text evidence="1">The sequence shown here is derived from an EMBL/GenBank/DDBJ whole genome shotgun (WGS) entry which is preliminary data.</text>
</comment>
<proteinExistence type="predicted"/>
<evidence type="ECO:0000313" key="2">
    <source>
        <dbReference type="Proteomes" id="UP001232163"/>
    </source>
</evidence>
<keyword evidence="2" id="KW-1185">Reference proteome</keyword>
<dbReference type="RefSeq" id="WP_307467392.1">
    <property type="nucleotide sequence ID" value="NZ_JAURUR010000011.1"/>
</dbReference>
<reference evidence="1 2" key="1">
    <citation type="submission" date="2023-07" db="EMBL/GenBank/DDBJ databases">
        <title>Genomic Encyclopedia of Type Strains, Phase IV (KMG-IV): sequencing the most valuable type-strain genomes for metagenomic binning, comparative biology and taxonomic classification.</title>
        <authorList>
            <person name="Goeker M."/>
        </authorList>
    </citation>
    <scope>NUCLEOTIDE SEQUENCE [LARGE SCALE GENOMIC DNA]</scope>
    <source>
        <strain evidence="1 2">NIO-1023</strain>
    </source>
</reference>
<dbReference type="EMBL" id="JAURUR010000011">
    <property type="protein sequence ID" value="MDP9765405.1"/>
    <property type="molecule type" value="Genomic_DNA"/>
</dbReference>
<accession>A0ABT9MFN8</accession>
<gene>
    <name evidence="1" type="ORF">QO006_002856</name>
</gene>
<sequence>MGFSEQDAPTHREEWGLNLLGHALMRARWTLQTTGQSPPNGA</sequence>
<organism evidence="1 2">
    <name type="scientific">Deinococcus enclensis</name>
    <dbReference type="NCBI Taxonomy" id="1049582"/>
    <lineage>
        <taxon>Bacteria</taxon>
        <taxon>Thermotogati</taxon>
        <taxon>Deinococcota</taxon>
        <taxon>Deinococci</taxon>
        <taxon>Deinococcales</taxon>
        <taxon>Deinococcaceae</taxon>
        <taxon>Deinococcus</taxon>
    </lineage>
</organism>
<name>A0ABT9MFN8_9DEIO</name>